<organism evidence="1 2">
    <name type="scientific">Falsiporphyromonas endometrii</name>
    <dbReference type="NCBI Taxonomy" id="1387297"/>
    <lineage>
        <taxon>Bacteria</taxon>
        <taxon>Pseudomonadati</taxon>
        <taxon>Bacteroidota</taxon>
        <taxon>Bacteroidia</taxon>
        <taxon>Bacteroidales</taxon>
        <taxon>Porphyromonadaceae</taxon>
        <taxon>Falsiporphyromonas</taxon>
    </lineage>
</organism>
<proteinExistence type="predicted"/>
<dbReference type="RefSeq" id="WP_380080341.1">
    <property type="nucleotide sequence ID" value="NZ_JBHSGO010000217.1"/>
</dbReference>
<dbReference type="Proteomes" id="UP001596020">
    <property type="component" value="Unassembled WGS sequence"/>
</dbReference>
<evidence type="ECO:0000313" key="1">
    <source>
        <dbReference type="EMBL" id="MFC4666860.1"/>
    </source>
</evidence>
<accession>A0ABV9KA74</accession>
<gene>
    <name evidence="1" type="ORF">ACFO3G_09670</name>
</gene>
<reference evidence="2" key="1">
    <citation type="journal article" date="2019" name="Int. J. Syst. Evol. Microbiol.">
        <title>The Global Catalogue of Microorganisms (GCM) 10K type strain sequencing project: providing services to taxonomists for standard genome sequencing and annotation.</title>
        <authorList>
            <consortium name="The Broad Institute Genomics Platform"/>
            <consortium name="The Broad Institute Genome Sequencing Center for Infectious Disease"/>
            <person name="Wu L."/>
            <person name="Ma J."/>
        </authorList>
    </citation>
    <scope>NUCLEOTIDE SEQUENCE [LARGE SCALE GENOMIC DNA]</scope>
    <source>
        <strain evidence="2">CGMCC 4.7357</strain>
    </source>
</reference>
<dbReference type="EMBL" id="JBHSGO010000217">
    <property type="protein sequence ID" value="MFC4666860.1"/>
    <property type="molecule type" value="Genomic_DNA"/>
</dbReference>
<name>A0ABV9KA74_9PORP</name>
<keyword evidence="2" id="KW-1185">Reference proteome</keyword>
<protein>
    <submittedName>
        <fullName evidence="1">Uncharacterized protein</fullName>
    </submittedName>
</protein>
<sequence>MKKEKIKTHIDLELIYKESIKTAMKLESILDEMVIRFQNISSDEQTQETGQKLLAKMAFVSSALSSAISTCESLIPFNKNQEIAMQEVSKLGTKEIPNNVAEIMDTTFEAIMKDADTNTQKDKVNLFRY</sequence>
<comment type="caution">
    <text evidence="1">The sequence shown here is derived from an EMBL/GenBank/DDBJ whole genome shotgun (WGS) entry which is preliminary data.</text>
</comment>
<evidence type="ECO:0000313" key="2">
    <source>
        <dbReference type="Proteomes" id="UP001596020"/>
    </source>
</evidence>